<comment type="caution">
    <text evidence="10">The sequence shown here is derived from an EMBL/GenBank/DDBJ whole genome shotgun (WGS) entry which is preliminary data.</text>
</comment>
<dbReference type="FunFam" id="3.40.532.10:FF:000010">
    <property type="entry name" value="Ubiquitin carboxyl-terminal hydrolase"/>
    <property type="match status" value="1"/>
</dbReference>
<feature type="region of interest" description="Disordered" evidence="8">
    <location>
        <begin position="248"/>
        <end position="276"/>
    </location>
</feature>
<evidence type="ECO:0000256" key="4">
    <source>
        <dbReference type="ARBA" id="ARBA00022801"/>
    </source>
</evidence>
<feature type="domain" description="UCH catalytic" evidence="9">
    <location>
        <begin position="96"/>
        <end position="345"/>
    </location>
</feature>
<comment type="similarity">
    <text evidence="6 7">Belongs to the peptidase C12 family.</text>
</comment>
<evidence type="ECO:0000256" key="2">
    <source>
        <dbReference type="ARBA" id="ARBA00022670"/>
    </source>
</evidence>
<feature type="compositionally biased region" description="Basic residues" evidence="8">
    <location>
        <begin position="251"/>
        <end position="274"/>
    </location>
</feature>
<keyword evidence="11" id="KW-1185">Reference proteome</keyword>
<dbReference type="InterPro" id="IPR036959">
    <property type="entry name" value="Peptidase_C12_UCH_sf"/>
</dbReference>
<evidence type="ECO:0000256" key="6">
    <source>
        <dbReference type="PROSITE-ProRule" id="PRU01393"/>
    </source>
</evidence>
<feature type="region of interest" description="Disordered" evidence="8">
    <location>
        <begin position="560"/>
        <end position="583"/>
    </location>
</feature>
<dbReference type="InParanoid" id="A0A7C8N301"/>
<dbReference type="Gene3D" id="3.40.532.10">
    <property type="entry name" value="Peptidase C12, ubiquitin carboxyl-terminal hydrolase"/>
    <property type="match status" value="1"/>
</dbReference>
<evidence type="ECO:0000259" key="9">
    <source>
        <dbReference type="PROSITE" id="PS52048"/>
    </source>
</evidence>
<dbReference type="GO" id="GO:0016579">
    <property type="term" value="P:protein deubiquitination"/>
    <property type="evidence" value="ECO:0007669"/>
    <property type="project" value="TreeGrafter"/>
</dbReference>
<comment type="catalytic activity">
    <reaction evidence="1 6 7">
        <text>Thiol-dependent hydrolysis of ester, thioester, amide, peptide and isopeptide bonds formed by the C-terminal Gly of ubiquitin (a 76-residue protein attached to proteins as an intracellular targeting signal).</text>
        <dbReference type="EC" id="3.4.19.12"/>
    </reaction>
</comment>
<dbReference type="PANTHER" id="PTHR10589">
    <property type="entry name" value="UBIQUITIN CARBOXYL-TERMINAL HYDROLASE"/>
    <property type="match status" value="1"/>
</dbReference>
<organism evidence="10 11">
    <name type="scientific">Xylaria multiplex</name>
    <dbReference type="NCBI Taxonomy" id="323545"/>
    <lineage>
        <taxon>Eukaryota</taxon>
        <taxon>Fungi</taxon>
        <taxon>Dikarya</taxon>
        <taxon>Ascomycota</taxon>
        <taxon>Pezizomycotina</taxon>
        <taxon>Sordariomycetes</taxon>
        <taxon>Xylariomycetidae</taxon>
        <taxon>Xylariales</taxon>
        <taxon>Xylariaceae</taxon>
        <taxon>Xylaria</taxon>
    </lineage>
</organism>
<name>A0A7C8N301_9PEZI</name>
<keyword evidence="4 6" id="KW-0378">Hydrolase</keyword>
<evidence type="ECO:0000256" key="7">
    <source>
        <dbReference type="RuleBase" id="RU361215"/>
    </source>
</evidence>
<evidence type="ECO:0000256" key="8">
    <source>
        <dbReference type="SAM" id="MobiDB-lite"/>
    </source>
</evidence>
<sequence>MEDSNIMAVSPNPDDGFITNTVRRSARTKKIPAKYDEEYVIPSKQPSQPSFTAATDRPKRKAAEVAREQIVSEEVASLQEEIFAHMNIDERKEYRGWVELESEPAFFNAMLQDLDAKSLKVQEVFALDEVTLAGLPKPVHGLIFLYEWTNEDESNEARQACPDNLWFGNQTTANACATVALMNIIMNARSVEFGSELEEFRNKTKLLSPPHRGYALDTNDFIRAIHNSVARRNDLLSEDLLLDNQFEAASKKRKTPPKKRKKMVKSGKNKRNSKNSKYETGTYHYIAFVPVDGQVWELDGLENMPLCLGPYTGEAWLGVASEAIQNRMSRQNNDFLSFNLLAICESPLVAISRNLATSFATAKALDEVVAGAPSWENFADDRLARFNLTREQILTQYSPHPSFDARVNDPSFDLAAAKKFAEELRTEQEVLEAQYIAEIGTVDEAVEMIRARRQDYTPAVHEWVRVLAEAEKEERKSSSLRLGHVQALAAHETPVDDEQEHDGVDLERGAGEPEAAGDVSEDAALRDPVRHEGVEAERRRDGRALEVARLARGVLGDVSRRDVEAGKAREAAEHEEHKTCVVDGRAQADAEGYAGRRETEGYLLTRRK</sequence>
<keyword evidence="2 6" id="KW-0645">Protease</keyword>
<reference evidence="10 11" key="1">
    <citation type="submission" date="2019-12" db="EMBL/GenBank/DDBJ databases">
        <title>Draft genome sequence of the ascomycete Xylaria multiplex DSM 110363.</title>
        <authorList>
            <person name="Buettner E."/>
            <person name="Kellner H."/>
        </authorList>
    </citation>
    <scope>NUCLEOTIDE SEQUENCE [LARGE SCALE GENOMIC DNA]</scope>
    <source>
        <strain evidence="10 11">DSM 110363</strain>
    </source>
</reference>
<proteinExistence type="inferred from homology"/>
<dbReference type="InterPro" id="IPR001578">
    <property type="entry name" value="Peptidase_C12_UCH"/>
</dbReference>
<accession>A0A7C8N301</accession>
<feature type="compositionally biased region" description="Basic and acidic residues" evidence="8">
    <location>
        <begin position="523"/>
        <end position="539"/>
    </location>
</feature>
<gene>
    <name evidence="10" type="ORF">GQX73_g1526</name>
</gene>
<feature type="site" description="Transition state stabilizer" evidence="6">
    <location>
        <position position="170"/>
    </location>
</feature>
<dbReference type="InterPro" id="IPR038765">
    <property type="entry name" value="Papain-like_cys_pep_sf"/>
</dbReference>
<dbReference type="PANTHER" id="PTHR10589:SF29">
    <property type="entry name" value="UBIQUITIN CARBOXYL-TERMINAL HYDROLASE"/>
    <property type="match status" value="1"/>
</dbReference>
<dbReference type="PROSITE" id="PS52048">
    <property type="entry name" value="UCH_DOMAIN"/>
    <property type="match status" value="1"/>
</dbReference>
<feature type="compositionally biased region" description="Basic and acidic residues" evidence="8">
    <location>
        <begin position="501"/>
        <end position="511"/>
    </location>
</feature>
<keyword evidence="3 6" id="KW-0833">Ubl conjugation pathway</keyword>
<feature type="active site" description="Proton donor" evidence="6">
    <location>
        <position position="284"/>
    </location>
</feature>
<feature type="region of interest" description="Disordered" evidence="8">
    <location>
        <begin position="489"/>
        <end position="539"/>
    </location>
</feature>
<evidence type="ECO:0000256" key="3">
    <source>
        <dbReference type="ARBA" id="ARBA00022786"/>
    </source>
</evidence>
<dbReference type="OrthoDB" id="1924260at2759"/>
<evidence type="ECO:0000313" key="10">
    <source>
        <dbReference type="EMBL" id="KAF2971934.1"/>
    </source>
</evidence>
<dbReference type="EC" id="3.4.19.12" evidence="7"/>
<feature type="region of interest" description="Disordered" evidence="8">
    <location>
        <begin position="37"/>
        <end position="59"/>
    </location>
</feature>
<evidence type="ECO:0000256" key="5">
    <source>
        <dbReference type="ARBA" id="ARBA00022807"/>
    </source>
</evidence>
<feature type="compositionally biased region" description="Basic and acidic residues" evidence="8">
    <location>
        <begin position="560"/>
        <end position="580"/>
    </location>
</feature>
<protein>
    <recommendedName>
        <fullName evidence="7">Ubiquitin carboxyl-terminal hydrolase</fullName>
        <ecNumber evidence="7">3.4.19.12</ecNumber>
    </recommendedName>
</protein>
<dbReference type="PRINTS" id="PR00707">
    <property type="entry name" value="UBCTHYDRLASE"/>
</dbReference>
<dbReference type="Pfam" id="PF01088">
    <property type="entry name" value="Peptidase_C12"/>
    <property type="match status" value="1"/>
</dbReference>
<dbReference type="GO" id="GO:0005737">
    <property type="term" value="C:cytoplasm"/>
    <property type="evidence" value="ECO:0007669"/>
    <property type="project" value="TreeGrafter"/>
</dbReference>
<dbReference type="GO" id="GO:0004843">
    <property type="term" value="F:cysteine-type deubiquitinase activity"/>
    <property type="evidence" value="ECO:0007669"/>
    <property type="project" value="UniProtKB-UniRule"/>
</dbReference>
<dbReference type="SUPFAM" id="SSF54001">
    <property type="entry name" value="Cysteine proteinases"/>
    <property type="match status" value="1"/>
</dbReference>
<feature type="compositionally biased region" description="Polar residues" evidence="8">
    <location>
        <begin position="44"/>
        <end position="53"/>
    </location>
</feature>
<dbReference type="EMBL" id="WUBL01000009">
    <property type="protein sequence ID" value="KAF2971934.1"/>
    <property type="molecule type" value="Genomic_DNA"/>
</dbReference>
<dbReference type="Proteomes" id="UP000481858">
    <property type="component" value="Unassembled WGS sequence"/>
</dbReference>
<feature type="active site" description="Nucleophile" evidence="6">
    <location>
        <position position="176"/>
    </location>
</feature>
<evidence type="ECO:0000313" key="11">
    <source>
        <dbReference type="Proteomes" id="UP000481858"/>
    </source>
</evidence>
<evidence type="ECO:0000256" key="1">
    <source>
        <dbReference type="ARBA" id="ARBA00000707"/>
    </source>
</evidence>
<feature type="site" description="Important for enzyme activity" evidence="6">
    <location>
        <position position="299"/>
    </location>
</feature>
<dbReference type="AlphaFoldDB" id="A0A7C8N301"/>
<keyword evidence="5 6" id="KW-0788">Thiol protease</keyword>
<dbReference type="GO" id="GO:0006511">
    <property type="term" value="P:ubiquitin-dependent protein catabolic process"/>
    <property type="evidence" value="ECO:0007669"/>
    <property type="project" value="UniProtKB-UniRule"/>
</dbReference>